<feature type="region of interest" description="Disordered" evidence="1">
    <location>
        <begin position="159"/>
        <end position="185"/>
    </location>
</feature>
<feature type="compositionally biased region" description="Basic and acidic residues" evidence="1">
    <location>
        <begin position="583"/>
        <end position="640"/>
    </location>
</feature>
<feature type="region of interest" description="Disordered" evidence="1">
    <location>
        <begin position="550"/>
        <end position="745"/>
    </location>
</feature>
<feature type="compositionally biased region" description="Acidic residues" evidence="1">
    <location>
        <begin position="715"/>
        <end position="725"/>
    </location>
</feature>
<dbReference type="Gene3D" id="3.30.1380.10">
    <property type="match status" value="1"/>
</dbReference>
<protein>
    <recommendedName>
        <fullName evidence="2">D-alanyl-D-alanine carboxypeptidase-like core domain-containing protein</fullName>
    </recommendedName>
</protein>
<feature type="compositionally biased region" description="Gly residues" evidence="1">
    <location>
        <begin position="730"/>
        <end position="739"/>
    </location>
</feature>
<evidence type="ECO:0000259" key="2">
    <source>
        <dbReference type="Pfam" id="PF02557"/>
    </source>
</evidence>
<feature type="region of interest" description="Disordered" evidence="1">
    <location>
        <begin position="197"/>
        <end position="265"/>
    </location>
</feature>
<comment type="caution">
    <text evidence="3">The sequence shown here is derived from an EMBL/GenBank/DDBJ whole genome shotgun (WGS) entry which is preliminary data.</text>
</comment>
<feature type="compositionally biased region" description="Low complexity" evidence="1">
    <location>
        <begin position="570"/>
        <end position="582"/>
    </location>
</feature>
<organism evidence="3 4">
    <name type="scientific">Isoptericola halotolerans</name>
    <dbReference type="NCBI Taxonomy" id="300560"/>
    <lineage>
        <taxon>Bacteria</taxon>
        <taxon>Bacillati</taxon>
        <taxon>Actinomycetota</taxon>
        <taxon>Actinomycetes</taxon>
        <taxon>Micrococcales</taxon>
        <taxon>Promicromonosporaceae</taxon>
        <taxon>Isoptericola</taxon>
    </lineage>
</organism>
<feature type="domain" description="D-alanyl-D-alanine carboxypeptidase-like core" evidence="2">
    <location>
        <begin position="435"/>
        <end position="545"/>
    </location>
</feature>
<sequence length="745" mass="76622">MRSAAQQLAEGFHVVLDKNGDLGGHDGDAVDEAWAGSAPPAGHAHPVLRTLGASSAAFALVAGIMAGSMADLPWNDFAEHPGFTAPVEADPVVLGVVGAATPTGPQTVEEILDIIERAELAALESGRAFDAEVQQAAAELGSLLSIYVAQERVALEPRDGLGGARDDVVEIDPAEPDPAHDHDLTLDTDGLEVEELRPPAQAEPPAVDATDADADTGSVRPQDSVDVGTPQVEYADPSDDQEADGADRSRATAEPEPVEPIEVPRLELPTLEELLAADGALPVARPFESVGLLGETEGAEPDDVPAVPDEAPAVPDEVPAVPDEHDEEGHEHLHEAVTFDDVVVAAMRLSTLLDPAAATYVIEVRRAVTELPDGSFVTNDGTPATADGLPLAAAADSLSAALRSVVDQHAASTAGYSNGHIPASVLCDLPWAPGHMLRCDAALQLEALNEAYRERFGTNIPITDSYRSFAGQVAVRAAKPHLAAVPGTSNHGWGLAVDLSTPISSGRSAEYAWLRVHGPDYGWDNPTWARLDGSKPEPWHFEFFAAGPVPDRASSTTDIAGGAAGGTGSNGKSAGAGQSASADTKDGKGKSSDKSSDKKKADKKPDGKKADGAKDKKSDGKKNGTSDGKKADKKKDEPKPKPSTSPKPSPSPSPSPSTSPKPSPSPSPSPSTSPKPTEPAPTPSPSGSPKPTEPAPTPSPSGTPKPSPSPSPSPSEDEGDPDEQEKDGGSKGLLGGVLGLTGLKK</sequence>
<proteinExistence type="predicted"/>
<dbReference type="Pfam" id="PF02557">
    <property type="entry name" value="VanY"/>
    <property type="match status" value="1"/>
</dbReference>
<dbReference type="RefSeq" id="WP_171784766.1">
    <property type="nucleotide sequence ID" value="NZ_BAAAML010000003.1"/>
</dbReference>
<feature type="compositionally biased region" description="Basic and acidic residues" evidence="1">
    <location>
        <begin position="159"/>
        <end position="168"/>
    </location>
</feature>
<feature type="compositionally biased region" description="Pro residues" evidence="1">
    <location>
        <begin position="641"/>
        <end position="713"/>
    </location>
</feature>
<evidence type="ECO:0000256" key="1">
    <source>
        <dbReference type="SAM" id="MobiDB-lite"/>
    </source>
</evidence>
<keyword evidence="4" id="KW-1185">Reference proteome</keyword>
<accession>A0ABX2A7F9</accession>
<dbReference type="CDD" id="cd14814">
    <property type="entry name" value="Peptidase_M15"/>
    <property type="match status" value="1"/>
</dbReference>
<reference evidence="3 4" key="1">
    <citation type="submission" date="2020-05" db="EMBL/GenBank/DDBJ databases">
        <title>Genomic Encyclopedia of Type Strains, Phase III (KMG-III): the genomes of soil and plant-associated and newly described type strains.</title>
        <authorList>
            <person name="Whitman W."/>
        </authorList>
    </citation>
    <scope>NUCLEOTIDE SEQUENCE [LARGE SCALE GENOMIC DNA]</scope>
    <source>
        <strain evidence="3 4">KCTC 19046</strain>
    </source>
</reference>
<dbReference type="Proteomes" id="UP000757540">
    <property type="component" value="Unassembled WGS sequence"/>
</dbReference>
<dbReference type="SUPFAM" id="SSF55166">
    <property type="entry name" value="Hedgehog/DD-peptidase"/>
    <property type="match status" value="1"/>
</dbReference>
<gene>
    <name evidence="3" type="ORF">HDG69_003141</name>
</gene>
<dbReference type="InterPro" id="IPR003709">
    <property type="entry name" value="VanY-like_core_dom"/>
</dbReference>
<evidence type="ECO:0000313" key="3">
    <source>
        <dbReference type="EMBL" id="NOV98546.1"/>
    </source>
</evidence>
<dbReference type="EMBL" id="JABEZU010000004">
    <property type="protein sequence ID" value="NOV98546.1"/>
    <property type="molecule type" value="Genomic_DNA"/>
</dbReference>
<dbReference type="InterPro" id="IPR009045">
    <property type="entry name" value="Zn_M74/Hedgehog-like"/>
</dbReference>
<name>A0ABX2A7F9_9MICO</name>
<evidence type="ECO:0000313" key="4">
    <source>
        <dbReference type="Proteomes" id="UP000757540"/>
    </source>
</evidence>